<feature type="domain" description="Rhodanese" evidence="1">
    <location>
        <begin position="23"/>
        <end position="112"/>
    </location>
</feature>
<evidence type="ECO:0000313" key="3">
    <source>
        <dbReference type="Proteomes" id="UP000233398"/>
    </source>
</evidence>
<dbReference type="PANTHER" id="PTHR43031">
    <property type="entry name" value="FAD-DEPENDENT OXIDOREDUCTASE"/>
    <property type="match status" value="1"/>
</dbReference>
<dbReference type="AlphaFoldDB" id="A0A2N0VGY5"/>
<proteinExistence type="predicted"/>
<keyword evidence="3" id="KW-1185">Reference proteome</keyword>
<accession>A0A2N0VGY5</accession>
<evidence type="ECO:0000313" key="2">
    <source>
        <dbReference type="EMBL" id="PKD43433.1"/>
    </source>
</evidence>
<dbReference type="PROSITE" id="PS50206">
    <property type="entry name" value="RHODANESE_3"/>
    <property type="match status" value="1"/>
</dbReference>
<reference evidence="2 3" key="1">
    <citation type="submission" date="2017-11" db="EMBL/GenBank/DDBJ databases">
        <title>Rhodohalobacter 15182 sp. nov., isolated from a salt lake.</title>
        <authorList>
            <person name="Han S."/>
        </authorList>
    </citation>
    <scope>NUCLEOTIDE SEQUENCE [LARGE SCALE GENOMIC DNA]</scope>
    <source>
        <strain evidence="2 3">15182</strain>
    </source>
</reference>
<evidence type="ECO:0000259" key="1">
    <source>
        <dbReference type="PROSITE" id="PS50206"/>
    </source>
</evidence>
<dbReference type="CDD" id="cd00158">
    <property type="entry name" value="RHOD"/>
    <property type="match status" value="1"/>
</dbReference>
<dbReference type="Pfam" id="PF00581">
    <property type="entry name" value="Rhodanese"/>
    <property type="match status" value="1"/>
</dbReference>
<dbReference type="Proteomes" id="UP000233398">
    <property type="component" value="Unassembled WGS sequence"/>
</dbReference>
<organism evidence="2 3">
    <name type="scientific">Rhodohalobacter barkolensis</name>
    <dbReference type="NCBI Taxonomy" id="2053187"/>
    <lineage>
        <taxon>Bacteria</taxon>
        <taxon>Pseudomonadati</taxon>
        <taxon>Balneolota</taxon>
        <taxon>Balneolia</taxon>
        <taxon>Balneolales</taxon>
        <taxon>Balneolaceae</taxon>
        <taxon>Rhodohalobacter</taxon>
    </lineage>
</organism>
<dbReference type="EMBL" id="PISP01000003">
    <property type="protein sequence ID" value="PKD43433.1"/>
    <property type="molecule type" value="Genomic_DNA"/>
</dbReference>
<dbReference type="InterPro" id="IPR036873">
    <property type="entry name" value="Rhodanese-like_dom_sf"/>
</dbReference>
<protein>
    <submittedName>
        <fullName evidence="2">Rhodanese-like domain-containing protein</fullName>
    </submittedName>
</protein>
<sequence>MFSFLSRSNGIDISAQEFKEKVEEERGVVIDVRSKMEYDEGHLKLADELIDFNAGEFHNKVDSLDKDKTYYLYCRSGNRSGQAARLMKSKGFENVYNVGGFDDLARNGLDTE</sequence>
<name>A0A2N0VGY5_9BACT</name>
<dbReference type="InterPro" id="IPR001763">
    <property type="entry name" value="Rhodanese-like_dom"/>
</dbReference>
<dbReference type="OrthoDB" id="9808735at2"/>
<dbReference type="InterPro" id="IPR050229">
    <property type="entry name" value="GlpE_sulfurtransferase"/>
</dbReference>
<dbReference type="SMART" id="SM00450">
    <property type="entry name" value="RHOD"/>
    <property type="match status" value="1"/>
</dbReference>
<dbReference type="PANTHER" id="PTHR43031:SF18">
    <property type="entry name" value="RHODANESE-RELATED SULFURTRANSFERASES"/>
    <property type="match status" value="1"/>
</dbReference>
<dbReference type="Gene3D" id="3.40.250.10">
    <property type="entry name" value="Rhodanese-like domain"/>
    <property type="match status" value="1"/>
</dbReference>
<gene>
    <name evidence="2" type="ORF">CWD77_11820</name>
</gene>
<dbReference type="SUPFAM" id="SSF52821">
    <property type="entry name" value="Rhodanese/Cell cycle control phosphatase"/>
    <property type="match status" value="1"/>
</dbReference>
<comment type="caution">
    <text evidence="2">The sequence shown here is derived from an EMBL/GenBank/DDBJ whole genome shotgun (WGS) entry which is preliminary data.</text>
</comment>